<dbReference type="InterPro" id="IPR025857">
    <property type="entry name" value="MacB_PCD"/>
</dbReference>
<sequence length="423" mass="45022">MPSLARKNLLEDIPRFLVAQAGIMFAVSLVTIQTGIQAGFTRSTSQLIDNSKADIWVSSRNMVHLGLTVPMSYDLVAAAQNVEGVETAEGLMIRGAAWRNSQNQLSSVTLVGFEPDGQLFQPWNITQGTISTLKIPYTVMVDENSLSALHAERRGDVGVVGSLPAHIVGITRGTKSLVLGDLMFASLETAYTYVNSPITAKIPCDLADQNVDCALTNGNFPPEPQALSSNDPFAILSGRVRPGQTIEPLSFILVKAKPGASIESLQQKLEEALPNTRAYTKAEMSKLTQDYWARRSGIGFVLGIGAVVGVVVGAVIVSQILYSSVSDRLKEYGTLKAMGSSDLVIYGVIVEQALWMAVLGYIPGMALCWGVATWTAATQGILILITPGSAIAVFGITVAMCVASAGFAIQKVTRVDPAIVFKG</sequence>
<dbReference type="RefSeq" id="WP_226593497.1">
    <property type="nucleotide sequence ID" value="NZ_BLAY01000283.1"/>
</dbReference>
<feature type="transmembrane region" description="Helical" evidence="7">
    <location>
        <begin position="298"/>
        <end position="322"/>
    </location>
</feature>
<evidence type="ECO:0000256" key="3">
    <source>
        <dbReference type="ARBA" id="ARBA00022475"/>
    </source>
</evidence>
<keyword evidence="5 7" id="KW-1133">Transmembrane helix</keyword>
<evidence type="ECO:0000256" key="2">
    <source>
        <dbReference type="ARBA" id="ARBA00022448"/>
    </source>
</evidence>
<comment type="subcellular location">
    <subcellularLocation>
        <location evidence="1">Cell membrane</location>
        <topology evidence="1">Multi-pass membrane protein</topology>
    </subcellularLocation>
</comment>
<keyword evidence="2" id="KW-0813">Transport</keyword>
<dbReference type="GO" id="GO:0005886">
    <property type="term" value="C:plasma membrane"/>
    <property type="evidence" value="ECO:0007669"/>
    <property type="project" value="UniProtKB-SubCell"/>
</dbReference>
<dbReference type="PANTHER" id="PTHR43738">
    <property type="entry name" value="ABC TRANSPORTER, MEMBRANE PROTEIN"/>
    <property type="match status" value="1"/>
</dbReference>
<feature type="transmembrane region" description="Helical" evidence="7">
    <location>
        <begin position="382"/>
        <end position="409"/>
    </location>
</feature>
<dbReference type="Proteomes" id="UP001050975">
    <property type="component" value="Unassembled WGS sequence"/>
</dbReference>
<accession>A0AAV3XM87</accession>
<dbReference type="InterPro" id="IPR005891">
    <property type="entry name" value="DevC"/>
</dbReference>
<dbReference type="AlphaFoldDB" id="A0AAV3XM87"/>
<dbReference type="EMBL" id="BLAY01000283">
    <property type="protein sequence ID" value="GET44042.1"/>
    <property type="molecule type" value="Genomic_DNA"/>
</dbReference>
<protein>
    <recommendedName>
        <fullName evidence="12">ABC transporter permease</fullName>
    </recommendedName>
</protein>
<organism evidence="10 11">
    <name type="scientific">Microseira wollei NIES-4236</name>
    <dbReference type="NCBI Taxonomy" id="2530354"/>
    <lineage>
        <taxon>Bacteria</taxon>
        <taxon>Bacillati</taxon>
        <taxon>Cyanobacteriota</taxon>
        <taxon>Cyanophyceae</taxon>
        <taxon>Oscillatoriophycideae</taxon>
        <taxon>Aerosakkonematales</taxon>
        <taxon>Aerosakkonemataceae</taxon>
        <taxon>Microseira</taxon>
    </lineage>
</organism>
<feature type="domain" description="ABC3 transporter permease C-terminal" evidence="8">
    <location>
        <begin position="305"/>
        <end position="417"/>
    </location>
</feature>
<evidence type="ECO:0000313" key="11">
    <source>
        <dbReference type="Proteomes" id="UP001050975"/>
    </source>
</evidence>
<comment type="caution">
    <text evidence="10">The sequence shown here is derived from an EMBL/GenBank/DDBJ whole genome shotgun (WGS) entry which is preliminary data.</text>
</comment>
<evidence type="ECO:0000313" key="10">
    <source>
        <dbReference type="EMBL" id="GET44042.1"/>
    </source>
</evidence>
<reference evidence="10" key="1">
    <citation type="submission" date="2019-10" db="EMBL/GenBank/DDBJ databases">
        <title>Draft genome sequece of Microseira wollei NIES-4236.</title>
        <authorList>
            <person name="Yamaguchi H."/>
            <person name="Suzuki S."/>
            <person name="Kawachi M."/>
        </authorList>
    </citation>
    <scope>NUCLEOTIDE SEQUENCE</scope>
    <source>
        <strain evidence="10">NIES-4236</strain>
    </source>
</reference>
<keyword evidence="3" id="KW-1003">Cell membrane</keyword>
<feature type="transmembrane region" description="Helical" evidence="7">
    <location>
        <begin position="343"/>
        <end position="362"/>
    </location>
</feature>
<keyword evidence="6 7" id="KW-0472">Membrane</keyword>
<evidence type="ECO:0000256" key="4">
    <source>
        <dbReference type="ARBA" id="ARBA00022692"/>
    </source>
</evidence>
<dbReference type="PANTHER" id="PTHR43738:SF1">
    <property type="entry name" value="HEMIN TRANSPORT SYSTEM PERMEASE PROTEIN HRTB-RELATED"/>
    <property type="match status" value="1"/>
</dbReference>
<evidence type="ECO:0000259" key="9">
    <source>
        <dbReference type="Pfam" id="PF12704"/>
    </source>
</evidence>
<keyword evidence="11" id="KW-1185">Reference proteome</keyword>
<gene>
    <name evidence="10" type="ORF">MiSe_88680</name>
</gene>
<evidence type="ECO:0008006" key="12">
    <source>
        <dbReference type="Google" id="ProtNLM"/>
    </source>
</evidence>
<dbReference type="Pfam" id="PF12704">
    <property type="entry name" value="MacB_PCD"/>
    <property type="match status" value="1"/>
</dbReference>
<evidence type="ECO:0000256" key="1">
    <source>
        <dbReference type="ARBA" id="ARBA00004651"/>
    </source>
</evidence>
<evidence type="ECO:0000256" key="5">
    <source>
        <dbReference type="ARBA" id="ARBA00022989"/>
    </source>
</evidence>
<dbReference type="InterPro" id="IPR003838">
    <property type="entry name" value="ABC3_permease_C"/>
</dbReference>
<proteinExistence type="predicted"/>
<evidence type="ECO:0000259" key="8">
    <source>
        <dbReference type="Pfam" id="PF02687"/>
    </source>
</evidence>
<dbReference type="PIRSF" id="PIRSF031773">
    <property type="entry name" value="DevC"/>
    <property type="match status" value="1"/>
</dbReference>
<evidence type="ECO:0000256" key="7">
    <source>
        <dbReference type="SAM" id="Phobius"/>
    </source>
</evidence>
<feature type="domain" description="MacB-like periplasmic core" evidence="9">
    <location>
        <begin position="21"/>
        <end position="271"/>
    </location>
</feature>
<keyword evidence="4 7" id="KW-0812">Transmembrane</keyword>
<name>A0AAV3XM87_9CYAN</name>
<evidence type="ECO:0000256" key="6">
    <source>
        <dbReference type="ARBA" id="ARBA00023136"/>
    </source>
</evidence>
<dbReference type="Pfam" id="PF02687">
    <property type="entry name" value="FtsX"/>
    <property type="match status" value="1"/>
</dbReference>
<dbReference type="InterPro" id="IPR051125">
    <property type="entry name" value="ABC-4/HrtB_transporter"/>
</dbReference>